<evidence type="ECO:0000256" key="6">
    <source>
        <dbReference type="ARBA" id="ARBA00023004"/>
    </source>
</evidence>
<gene>
    <name evidence="9" type="ORF">CTOB1V02_LOCUS11293</name>
</gene>
<dbReference type="GO" id="GO:0016853">
    <property type="term" value="F:isomerase activity"/>
    <property type="evidence" value="ECO:0007669"/>
    <property type="project" value="UniProtKB-KW"/>
</dbReference>
<keyword evidence="6" id="KW-0408">Iron</keyword>
<dbReference type="InterPro" id="IPR013785">
    <property type="entry name" value="Aldolase_TIM"/>
</dbReference>
<evidence type="ECO:0000256" key="8">
    <source>
        <dbReference type="ARBA" id="ARBA00023235"/>
    </source>
</evidence>
<evidence type="ECO:0000313" key="9">
    <source>
        <dbReference type="EMBL" id="CAD7233471.1"/>
    </source>
</evidence>
<dbReference type="PANTHER" id="PTHR30538:SF1">
    <property type="entry name" value="L-LYSINE 2,3-AMINOMUTASE"/>
    <property type="match status" value="1"/>
</dbReference>
<dbReference type="InterPro" id="IPR007197">
    <property type="entry name" value="rSAM"/>
</dbReference>
<accession>A0A7R8WQZ7</accession>
<evidence type="ECO:0000256" key="2">
    <source>
        <dbReference type="ARBA" id="ARBA00022485"/>
    </source>
</evidence>
<dbReference type="GO" id="GO:0046872">
    <property type="term" value="F:metal ion binding"/>
    <property type="evidence" value="ECO:0007669"/>
    <property type="project" value="UniProtKB-KW"/>
</dbReference>
<protein>
    <submittedName>
        <fullName evidence="9">Uncharacterized protein</fullName>
    </submittedName>
</protein>
<dbReference type="EMBL" id="OB666321">
    <property type="protein sequence ID" value="CAD7233471.1"/>
    <property type="molecule type" value="Genomic_DNA"/>
</dbReference>
<reference evidence="9" key="1">
    <citation type="submission" date="2020-11" db="EMBL/GenBank/DDBJ databases">
        <authorList>
            <person name="Tran Van P."/>
        </authorList>
    </citation>
    <scope>NUCLEOTIDE SEQUENCE</scope>
</reference>
<comment type="cofactor">
    <cofactor evidence="1">
        <name>pyridoxal 5'-phosphate</name>
        <dbReference type="ChEBI" id="CHEBI:597326"/>
    </cofactor>
</comment>
<organism evidence="9">
    <name type="scientific">Cyprideis torosa</name>
    <dbReference type="NCBI Taxonomy" id="163714"/>
    <lineage>
        <taxon>Eukaryota</taxon>
        <taxon>Metazoa</taxon>
        <taxon>Ecdysozoa</taxon>
        <taxon>Arthropoda</taxon>
        <taxon>Crustacea</taxon>
        <taxon>Oligostraca</taxon>
        <taxon>Ostracoda</taxon>
        <taxon>Podocopa</taxon>
        <taxon>Podocopida</taxon>
        <taxon>Cytherocopina</taxon>
        <taxon>Cytheroidea</taxon>
        <taxon>Cytherideidae</taxon>
        <taxon>Cyprideis</taxon>
    </lineage>
</organism>
<keyword evidence="4" id="KW-0479">Metal-binding</keyword>
<dbReference type="Pfam" id="PF12544">
    <property type="entry name" value="LAM_C"/>
    <property type="match status" value="1"/>
</dbReference>
<dbReference type="PIRSF" id="PIRSF004911">
    <property type="entry name" value="DUF160"/>
    <property type="match status" value="1"/>
</dbReference>
<dbReference type="InterPro" id="IPR003739">
    <property type="entry name" value="Lys_aminomutase/Glu_NH3_mut"/>
</dbReference>
<evidence type="ECO:0000256" key="5">
    <source>
        <dbReference type="ARBA" id="ARBA00022898"/>
    </source>
</evidence>
<dbReference type="CDD" id="cd01335">
    <property type="entry name" value="Radical_SAM"/>
    <property type="match status" value="1"/>
</dbReference>
<proteinExistence type="predicted"/>
<evidence type="ECO:0000256" key="3">
    <source>
        <dbReference type="ARBA" id="ARBA00022691"/>
    </source>
</evidence>
<sequence>MPTMEQWQRIMRDSITTYEELNEHFPGQHRSLEKVIATFPMRINPYFLALIKKHGHPLSLQAIPSIAELQDTTCIPDPLNEENLSPTPNLVHRYPDRALLLLTSNCAMFCRFCTRKRKVGNKNWTVDTACLDKAYDYLRENRQIREVILSGGDPLLLDDDRLSTILSRLRAIKSIEVIRIGTRVPATLPMRVTEKLTRMFTAYHPLFINTHFNHPFEITKEAAKACRILADAGIPLGNHTVLLKGVNDDAKILRSLFLNLLKMRIKPYYLFQADLTRGTDHFRTPIDCGIDIMRQIIGHISGMAVPTYAIDAPGGKGKIPLTPNYITDFGNMLHFQNYLGESCSYPDATK</sequence>
<keyword evidence="5" id="KW-0663">Pyridoxal phosphate</keyword>
<dbReference type="Pfam" id="PF04055">
    <property type="entry name" value="Radical_SAM"/>
    <property type="match status" value="1"/>
</dbReference>
<evidence type="ECO:0000256" key="7">
    <source>
        <dbReference type="ARBA" id="ARBA00023014"/>
    </source>
</evidence>
<keyword evidence="2" id="KW-0004">4Fe-4S</keyword>
<keyword evidence="3" id="KW-0949">S-adenosyl-L-methionine</keyword>
<evidence type="ECO:0000256" key="4">
    <source>
        <dbReference type="ARBA" id="ARBA00022723"/>
    </source>
</evidence>
<dbReference type="InterPro" id="IPR025895">
    <property type="entry name" value="LAM_C_dom"/>
</dbReference>
<keyword evidence="8" id="KW-0413">Isomerase</keyword>
<dbReference type="OrthoDB" id="5396721at2759"/>
<evidence type="ECO:0000256" key="1">
    <source>
        <dbReference type="ARBA" id="ARBA00001933"/>
    </source>
</evidence>
<dbReference type="GO" id="GO:0051539">
    <property type="term" value="F:4 iron, 4 sulfur cluster binding"/>
    <property type="evidence" value="ECO:0007669"/>
    <property type="project" value="UniProtKB-KW"/>
</dbReference>
<dbReference type="InterPro" id="IPR058240">
    <property type="entry name" value="rSAM_sf"/>
</dbReference>
<keyword evidence="7" id="KW-0411">Iron-sulfur</keyword>
<dbReference type="NCBIfam" id="TIGR00238">
    <property type="entry name" value="KamA family radical SAM protein"/>
    <property type="match status" value="1"/>
</dbReference>
<dbReference type="Gene3D" id="3.20.20.70">
    <property type="entry name" value="Aldolase class I"/>
    <property type="match status" value="1"/>
</dbReference>
<dbReference type="AlphaFoldDB" id="A0A7R8WQZ7"/>
<name>A0A7R8WQZ7_9CRUS</name>
<dbReference type="SFLD" id="SFLDG01070">
    <property type="entry name" value="PLP-dependent"/>
    <property type="match status" value="1"/>
</dbReference>
<dbReference type="PROSITE" id="PS51918">
    <property type="entry name" value="RADICAL_SAM"/>
    <property type="match status" value="1"/>
</dbReference>
<dbReference type="SFLD" id="SFLDS00029">
    <property type="entry name" value="Radical_SAM"/>
    <property type="match status" value="1"/>
</dbReference>
<dbReference type="PANTHER" id="PTHR30538">
    <property type="entry name" value="LYSINE 2,3-AMINOMUTASE-RELATED"/>
    <property type="match status" value="1"/>
</dbReference>
<dbReference type="SUPFAM" id="SSF102114">
    <property type="entry name" value="Radical SAM enzymes"/>
    <property type="match status" value="1"/>
</dbReference>